<dbReference type="GO" id="GO:0030570">
    <property type="term" value="F:pectate lyase activity"/>
    <property type="evidence" value="ECO:0007669"/>
    <property type="project" value="UniProtKB-EC"/>
</dbReference>
<evidence type="ECO:0000256" key="1">
    <source>
        <dbReference type="SAM" id="MobiDB-lite"/>
    </source>
</evidence>
<dbReference type="NCBIfam" id="TIGR02474">
    <property type="entry name" value="pec_lyase"/>
    <property type="match status" value="1"/>
</dbReference>
<reference evidence="2 3" key="1">
    <citation type="submission" date="2019-06" db="EMBL/GenBank/DDBJ databases">
        <title>Lysobacter alkalisoli sp. nov. isolated from saline-alkali soil.</title>
        <authorList>
            <person name="Sun J.-Q."/>
            <person name="Xu L."/>
        </authorList>
    </citation>
    <scope>NUCLEOTIDE SEQUENCE [LARGE SCALE GENOMIC DNA]</scope>
    <source>
        <strain evidence="2 3">SJ-36</strain>
    </source>
</reference>
<keyword evidence="2" id="KW-0456">Lyase</keyword>
<evidence type="ECO:0000313" key="2">
    <source>
        <dbReference type="EMBL" id="QDH71648.1"/>
    </source>
</evidence>
<dbReference type="KEGG" id="lyj:FKV23_01370"/>
<dbReference type="SUPFAM" id="SSF81853">
    <property type="entry name" value="Family 10 polysaccharide lyase"/>
    <property type="match status" value="1"/>
</dbReference>
<dbReference type="EMBL" id="CP041242">
    <property type="protein sequence ID" value="QDH71648.1"/>
    <property type="molecule type" value="Genomic_DNA"/>
</dbReference>
<organism evidence="2 3">
    <name type="scientific">Marilutibacter alkalisoli</name>
    <dbReference type="NCBI Taxonomy" id="2591633"/>
    <lineage>
        <taxon>Bacteria</taxon>
        <taxon>Pseudomonadati</taxon>
        <taxon>Pseudomonadota</taxon>
        <taxon>Gammaproteobacteria</taxon>
        <taxon>Lysobacterales</taxon>
        <taxon>Lysobacteraceae</taxon>
        <taxon>Marilutibacter</taxon>
    </lineage>
</organism>
<dbReference type="Proteomes" id="UP000317199">
    <property type="component" value="Chromosome"/>
</dbReference>
<proteinExistence type="predicted"/>
<sequence>MMGKPLSDPLPTDIPPSSQLAASPPVRALDDPVAENMLLMQTASGGWPKHHRGRNVDYERRYDASEVAELRDPARHDDATLDNDATTTEIRYLIGVWHRTGQTRYLDAAGRGVEYLLAAQYANGGWPQFHPDRSGYRRHITFNDDAMVQAIALLQDVAEGRGDFAVLQGRYGVRALEAVQRGIDCILATQVVLDGVPTIWAQQYHADTLQPAHARAYELPSLSTSESVGILRLLMRQPDPSPRIRQAIVTATQWLQAHRLPDLALRRIDDPAQETGRDVIVVKQPGASLWARYYDLETQQPLFADRDGLPRTTLAEVSNERRTGYAWYGTWPEPLLRKALPRWQAANPEGSGMEGLQK</sequence>
<name>A0A514BW52_9GAMM</name>
<keyword evidence="3" id="KW-1185">Reference proteome</keyword>
<dbReference type="AlphaFoldDB" id="A0A514BW52"/>
<dbReference type="Gene3D" id="1.50.10.20">
    <property type="match status" value="1"/>
</dbReference>
<gene>
    <name evidence="2" type="primary">pelA</name>
    <name evidence="2" type="ORF">FKV23_01370</name>
</gene>
<dbReference type="InterPro" id="IPR012669">
    <property type="entry name" value="Pectate_lyase"/>
</dbReference>
<feature type="region of interest" description="Disordered" evidence="1">
    <location>
        <begin position="1"/>
        <end position="24"/>
    </location>
</feature>
<evidence type="ECO:0000313" key="3">
    <source>
        <dbReference type="Proteomes" id="UP000317199"/>
    </source>
</evidence>
<dbReference type="OrthoDB" id="9804686at2"/>
<protein>
    <submittedName>
        <fullName evidence="2">Pectate lyase</fullName>
        <ecNumber evidence="2">4.2.2.2</ecNumber>
    </submittedName>
</protein>
<dbReference type="Pfam" id="PF09492">
    <property type="entry name" value="Pec_lyase"/>
    <property type="match status" value="1"/>
</dbReference>
<dbReference type="EC" id="4.2.2.2" evidence="2"/>
<accession>A0A514BW52</accession>